<evidence type="ECO:0000256" key="9">
    <source>
        <dbReference type="NCBIfam" id="TIGR00187"/>
    </source>
</evidence>
<dbReference type="Pfam" id="PF00677">
    <property type="entry name" value="Lum_binding"/>
    <property type="match status" value="2"/>
</dbReference>
<evidence type="ECO:0000259" key="11">
    <source>
        <dbReference type="PROSITE" id="PS51177"/>
    </source>
</evidence>
<dbReference type="NCBIfam" id="TIGR00187">
    <property type="entry name" value="ribE"/>
    <property type="match status" value="1"/>
</dbReference>
<dbReference type="EC" id="2.5.1.9" evidence="4 9"/>
<feature type="repeat" description="Lumazine-binding" evidence="10">
    <location>
        <begin position="101"/>
        <end position="197"/>
    </location>
</feature>
<dbReference type="InterPro" id="IPR001783">
    <property type="entry name" value="Lumazine-bd"/>
</dbReference>
<evidence type="ECO:0000313" key="12">
    <source>
        <dbReference type="EMBL" id="GIM48276.1"/>
    </source>
</evidence>
<evidence type="ECO:0000256" key="10">
    <source>
        <dbReference type="PROSITE-ProRule" id="PRU00524"/>
    </source>
</evidence>
<dbReference type="GO" id="GO:0004746">
    <property type="term" value="F:riboflavin synthase activity"/>
    <property type="evidence" value="ECO:0007669"/>
    <property type="project" value="UniProtKB-UniRule"/>
</dbReference>
<dbReference type="GO" id="GO:0009231">
    <property type="term" value="P:riboflavin biosynthetic process"/>
    <property type="evidence" value="ECO:0007669"/>
    <property type="project" value="UniProtKB-KW"/>
</dbReference>
<dbReference type="Gene3D" id="2.40.30.20">
    <property type="match status" value="2"/>
</dbReference>
<dbReference type="NCBIfam" id="NF009566">
    <property type="entry name" value="PRK13020.1"/>
    <property type="match status" value="1"/>
</dbReference>
<evidence type="ECO:0000256" key="4">
    <source>
        <dbReference type="ARBA" id="ARBA00012827"/>
    </source>
</evidence>
<dbReference type="PIRSF" id="PIRSF000498">
    <property type="entry name" value="Riboflavin_syn_A"/>
    <property type="match status" value="1"/>
</dbReference>
<comment type="caution">
    <text evidence="12">The sequence shown here is derived from an EMBL/GenBank/DDBJ whole genome shotgun (WGS) entry which is preliminary data.</text>
</comment>
<dbReference type="FunFam" id="2.40.30.20:FF:000004">
    <property type="entry name" value="Riboflavin synthase, alpha subunit"/>
    <property type="match status" value="1"/>
</dbReference>
<keyword evidence="13" id="KW-1185">Reference proteome</keyword>
<sequence length="225" mass="24542">MKFVMFTGIVEEIGEVASIRATGRALSLTIRANKVLEDVRLGDSIAVNGICLTVVSFDRSHFVVDVVPETMRRTTLHELAPGHLVNLERAMAMGGRFGGHIVSGHIDGVGRIVSIAREDTARVLRIAAPSFVMRYVVPKGSITVDGVSLTVMDVDSESFRVSIIPHTGQVTILKDKREGSRVNLECDIIGKYVEKLLTGYVPDGVRKPTGENVLTTEFLREHGFA</sequence>
<feature type="domain" description="Lumazine-binding" evidence="11">
    <location>
        <begin position="101"/>
        <end position="197"/>
    </location>
</feature>
<dbReference type="SUPFAM" id="SSF63380">
    <property type="entry name" value="Riboflavin synthase domain-like"/>
    <property type="match status" value="2"/>
</dbReference>
<dbReference type="PANTHER" id="PTHR21098">
    <property type="entry name" value="RIBOFLAVIN SYNTHASE ALPHA CHAIN"/>
    <property type="match status" value="1"/>
</dbReference>
<evidence type="ECO:0000256" key="6">
    <source>
        <dbReference type="ARBA" id="ARBA00022619"/>
    </source>
</evidence>
<dbReference type="FunFam" id="2.40.30.20:FF:000014">
    <property type="entry name" value="Riboflavin synthase, alpha subunit"/>
    <property type="match status" value="1"/>
</dbReference>
<dbReference type="InterPro" id="IPR017938">
    <property type="entry name" value="Riboflavin_synthase-like_b-brl"/>
</dbReference>
<gene>
    <name evidence="12" type="ORF">DNHGIG_38250</name>
</gene>
<dbReference type="InterPro" id="IPR023366">
    <property type="entry name" value="ATP_synth_asu-like_sf"/>
</dbReference>
<protein>
    <recommendedName>
        <fullName evidence="5 9">Riboflavin synthase</fullName>
        <ecNumber evidence="4 9">2.5.1.9</ecNumber>
    </recommendedName>
</protein>
<dbReference type="CDD" id="cd00402">
    <property type="entry name" value="Riboflavin_synthase_like"/>
    <property type="match status" value="1"/>
</dbReference>
<feature type="domain" description="Lumazine-binding" evidence="11">
    <location>
        <begin position="5"/>
        <end position="100"/>
    </location>
</feature>
<reference evidence="12" key="1">
    <citation type="journal article" date="2023" name="Int. J. Syst. Evol. Microbiol.">
        <title>Collibacillus ludicampi gen. nov., sp. nov., a new soil bacterium of the family Alicyclobacillaceae.</title>
        <authorList>
            <person name="Jojima T."/>
            <person name="Ioku Y."/>
            <person name="Fukuta Y."/>
            <person name="Shirasaka N."/>
            <person name="Matsumura Y."/>
            <person name="Mori M."/>
        </authorList>
    </citation>
    <scope>NUCLEOTIDE SEQUENCE</scope>
    <source>
        <strain evidence="12">TP075</strain>
    </source>
</reference>
<evidence type="ECO:0000256" key="1">
    <source>
        <dbReference type="ARBA" id="ARBA00000968"/>
    </source>
</evidence>
<proteinExistence type="predicted"/>
<dbReference type="InterPro" id="IPR026017">
    <property type="entry name" value="Lumazine-bd_dom"/>
</dbReference>
<comment type="function">
    <text evidence="2">Catalyzes the dismutation of two molecules of 6,7-dimethyl-8-ribityllumazine, resulting in the formation of riboflavin and 5-amino-6-(D-ribitylamino)uracil.</text>
</comment>
<dbReference type="Proteomes" id="UP001057291">
    <property type="component" value="Unassembled WGS sequence"/>
</dbReference>
<evidence type="ECO:0000313" key="13">
    <source>
        <dbReference type="Proteomes" id="UP001057291"/>
    </source>
</evidence>
<comment type="pathway">
    <text evidence="3">Cofactor biosynthesis; riboflavin biosynthesis; riboflavin from 2-hydroxy-3-oxobutyl phosphate and 5-amino-6-(D-ribitylamino)uracil: step 2/2.</text>
</comment>
<dbReference type="NCBIfam" id="NF006767">
    <property type="entry name" value="PRK09289.1"/>
    <property type="match status" value="1"/>
</dbReference>
<evidence type="ECO:0000256" key="3">
    <source>
        <dbReference type="ARBA" id="ARBA00004887"/>
    </source>
</evidence>
<evidence type="ECO:0000256" key="7">
    <source>
        <dbReference type="ARBA" id="ARBA00022679"/>
    </source>
</evidence>
<evidence type="ECO:0000256" key="8">
    <source>
        <dbReference type="ARBA" id="ARBA00022737"/>
    </source>
</evidence>
<feature type="repeat" description="Lumazine-binding" evidence="10">
    <location>
        <begin position="5"/>
        <end position="100"/>
    </location>
</feature>
<keyword evidence="7" id="KW-0808">Transferase</keyword>
<keyword evidence="8" id="KW-0677">Repeat</keyword>
<keyword evidence="6" id="KW-0686">Riboflavin biosynthesis</keyword>
<dbReference type="EMBL" id="BOQE01000001">
    <property type="protein sequence ID" value="GIM48276.1"/>
    <property type="molecule type" value="Genomic_DNA"/>
</dbReference>
<evidence type="ECO:0000256" key="5">
    <source>
        <dbReference type="ARBA" id="ARBA00013950"/>
    </source>
</evidence>
<name>A0AAV4LKH0_9BACL</name>
<organism evidence="12 13">
    <name type="scientific">Collibacillus ludicampi</name>
    <dbReference type="NCBI Taxonomy" id="2771369"/>
    <lineage>
        <taxon>Bacteria</taxon>
        <taxon>Bacillati</taxon>
        <taxon>Bacillota</taxon>
        <taxon>Bacilli</taxon>
        <taxon>Bacillales</taxon>
        <taxon>Alicyclobacillaceae</taxon>
        <taxon>Collibacillus</taxon>
    </lineage>
</organism>
<dbReference type="AlphaFoldDB" id="A0AAV4LKH0"/>
<accession>A0AAV4LKH0</accession>
<comment type="catalytic activity">
    <reaction evidence="1">
        <text>2 6,7-dimethyl-8-(1-D-ribityl)lumazine + H(+) = 5-amino-6-(D-ribitylamino)uracil + riboflavin</text>
        <dbReference type="Rhea" id="RHEA:20772"/>
        <dbReference type="ChEBI" id="CHEBI:15378"/>
        <dbReference type="ChEBI" id="CHEBI:15934"/>
        <dbReference type="ChEBI" id="CHEBI:57986"/>
        <dbReference type="ChEBI" id="CHEBI:58201"/>
        <dbReference type="EC" id="2.5.1.9"/>
    </reaction>
</comment>
<dbReference type="PROSITE" id="PS51177">
    <property type="entry name" value="LUMAZINE_BIND"/>
    <property type="match status" value="2"/>
</dbReference>
<dbReference type="PANTHER" id="PTHR21098:SF12">
    <property type="entry name" value="RIBOFLAVIN SYNTHASE"/>
    <property type="match status" value="1"/>
</dbReference>
<evidence type="ECO:0000256" key="2">
    <source>
        <dbReference type="ARBA" id="ARBA00002803"/>
    </source>
</evidence>